<reference evidence="4" key="2">
    <citation type="submission" date="2025-09" db="UniProtKB">
        <authorList>
            <consortium name="Ensembl"/>
        </authorList>
    </citation>
    <scope>IDENTIFICATION</scope>
</reference>
<dbReference type="Proteomes" id="UP000264840">
    <property type="component" value="Unplaced"/>
</dbReference>
<accession>A0A3Q3CIY7</accession>
<evidence type="ECO:0000313" key="4">
    <source>
        <dbReference type="Ensembl" id="ENSHBUP00000023637.1"/>
    </source>
</evidence>
<dbReference type="GO" id="GO:0006979">
    <property type="term" value="P:response to oxidative stress"/>
    <property type="evidence" value="ECO:0007669"/>
    <property type="project" value="InterPro"/>
</dbReference>
<evidence type="ECO:0000256" key="1">
    <source>
        <dbReference type="ARBA" id="ARBA00006926"/>
    </source>
</evidence>
<proteinExistence type="inferred from homology"/>
<sequence length="85" mass="9529">MNTYYVSSPVKFLCFNIYCVLFGSLRVHCVLLEAIHVQTLCVLQCNSSVEGTIYKYRAKTLNGSQTVNFSDYAGKAVLFVNVATY</sequence>
<dbReference type="STRING" id="8153.ENSHBUP00000023637"/>
<dbReference type="Ensembl" id="ENSHBUT00000010595.1">
    <property type="protein sequence ID" value="ENSHBUP00000023637.1"/>
    <property type="gene ID" value="ENSHBUG00000004572.1"/>
</dbReference>
<dbReference type="InterPro" id="IPR000889">
    <property type="entry name" value="Glutathione_peroxidase"/>
</dbReference>
<dbReference type="Gene3D" id="3.40.30.10">
    <property type="entry name" value="Glutaredoxin"/>
    <property type="match status" value="1"/>
</dbReference>
<comment type="similarity">
    <text evidence="1">Belongs to the glutathione peroxidase family.</text>
</comment>
<reference evidence="4" key="1">
    <citation type="submission" date="2025-08" db="UniProtKB">
        <authorList>
            <consortium name="Ensembl"/>
        </authorList>
    </citation>
    <scope>IDENTIFICATION</scope>
</reference>
<name>A0A3Q3CIY7_HAPBU</name>
<evidence type="ECO:0000313" key="5">
    <source>
        <dbReference type="Proteomes" id="UP000264840"/>
    </source>
</evidence>
<dbReference type="AlphaFoldDB" id="A0A3Q3CIY7"/>
<keyword evidence="2" id="KW-0575">Peroxidase</keyword>
<organism evidence="4 5">
    <name type="scientific">Haplochromis burtoni</name>
    <name type="common">Burton's mouthbrooder</name>
    <name type="synonym">Chromis burtoni</name>
    <dbReference type="NCBI Taxonomy" id="8153"/>
    <lineage>
        <taxon>Eukaryota</taxon>
        <taxon>Metazoa</taxon>
        <taxon>Chordata</taxon>
        <taxon>Craniata</taxon>
        <taxon>Vertebrata</taxon>
        <taxon>Euteleostomi</taxon>
        <taxon>Actinopterygii</taxon>
        <taxon>Neopterygii</taxon>
        <taxon>Teleostei</taxon>
        <taxon>Neoteleostei</taxon>
        <taxon>Acanthomorphata</taxon>
        <taxon>Ovalentaria</taxon>
        <taxon>Cichlomorphae</taxon>
        <taxon>Cichliformes</taxon>
        <taxon>Cichlidae</taxon>
        <taxon>African cichlids</taxon>
        <taxon>Pseudocrenilabrinae</taxon>
        <taxon>Haplochromini</taxon>
        <taxon>Haplochromis</taxon>
    </lineage>
</organism>
<evidence type="ECO:0000256" key="3">
    <source>
        <dbReference type="ARBA" id="ARBA00023002"/>
    </source>
</evidence>
<keyword evidence="5" id="KW-1185">Reference proteome</keyword>
<dbReference type="OMA" id="LCFNIYC"/>
<evidence type="ECO:0000256" key="2">
    <source>
        <dbReference type="ARBA" id="ARBA00022559"/>
    </source>
</evidence>
<dbReference type="PROSITE" id="PS51355">
    <property type="entry name" value="GLUTATHIONE_PEROXID_3"/>
    <property type="match status" value="1"/>
</dbReference>
<protein>
    <recommendedName>
        <fullName evidence="6">Glutathione peroxidase</fullName>
    </recommendedName>
</protein>
<evidence type="ECO:0008006" key="6">
    <source>
        <dbReference type="Google" id="ProtNLM"/>
    </source>
</evidence>
<dbReference type="GeneTree" id="ENSGT00940000176927"/>
<dbReference type="GO" id="GO:0004601">
    <property type="term" value="F:peroxidase activity"/>
    <property type="evidence" value="ECO:0007669"/>
    <property type="project" value="UniProtKB-KW"/>
</dbReference>
<keyword evidence="3" id="KW-0560">Oxidoreductase</keyword>